<evidence type="ECO:0000313" key="1">
    <source>
        <dbReference type="EMBL" id="EPF16395.1"/>
    </source>
</evidence>
<accession>S3ITS8</accession>
<dbReference type="STRING" id="566551.HMPREF0201_02755"/>
<dbReference type="RefSeq" id="WP_016537050.1">
    <property type="nucleotide sequence ID" value="NZ_KE161030.1"/>
</dbReference>
<protein>
    <submittedName>
        <fullName evidence="1">Uncharacterized protein</fullName>
    </submittedName>
</protein>
<proteinExistence type="predicted"/>
<gene>
    <name evidence="1" type="ORF">HMPREF0201_02755</name>
</gene>
<dbReference type="AlphaFoldDB" id="S3ITS8"/>
<dbReference type="HOGENOM" id="CLU_2218338_0_0_6"/>
<organism evidence="1 2">
    <name type="scientific">Cedecea davisae DSM 4568</name>
    <dbReference type="NCBI Taxonomy" id="566551"/>
    <lineage>
        <taxon>Bacteria</taxon>
        <taxon>Pseudomonadati</taxon>
        <taxon>Pseudomonadota</taxon>
        <taxon>Gammaproteobacteria</taxon>
        <taxon>Enterobacterales</taxon>
        <taxon>Enterobacteriaceae</taxon>
        <taxon>Cedecea</taxon>
    </lineage>
</organism>
<evidence type="ECO:0000313" key="2">
    <source>
        <dbReference type="Proteomes" id="UP000014585"/>
    </source>
</evidence>
<sequence>MEIAVSSIKEGQVFYAINLGSQFPEFKKFTANTTSGKQVKATETGNRGWGSYERTLRSADCRFFSGFISARGIWVGSRLTPEEKRIERMLEQARKSIDEIMAKDDL</sequence>
<dbReference type="EMBL" id="ATDT01000023">
    <property type="protein sequence ID" value="EPF16395.1"/>
    <property type="molecule type" value="Genomic_DNA"/>
</dbReference>
<dbReference type="Proteomes" id="UP000014585">
    <property type="component" value="Unassembled WGS sequence"/>
</dbReference>
<comment type="caution">
    <text evidence="1">The sequence shown here is derived from an EMBL/GenBank/DDBJ whole genome shotgun (WGS) entry which is preliminary data.</text>
</comment>
<reference evidence="1 2" key="1">
    <citation type="submission" date="2013-04" db="EMBL/GenBank/DDBJ databases">
        <authorList>
            <person name="Weinstock G."/>
            <person name="Sodergren E."/>
            <person name="Lobos E.A."/>
            <person name="Fulton L."/>
            <person name="Fulton R."/>
            <person name="Courtney L."/>
            <person name="Fronick C."/>
            <person name="O'Laughlin M."/>
            <person name="Godfrey J."/>
            <person name="Wilson R.M."/>
            <person name="Miner T."/>
            <person name="Farmer C."/>
            <person name="Delehaunty K."/>
            <person name="Cordes M."/>
            <person name="Minx P."/>
            <person name="Tomlinson C."/>
            <person name="Chen J."/>
            <person name="Wollam A."/>
            <person name="Pepin K.H."/>
            <person name="Palsikar V.B."/>
            <person name="Zhang X."/>
            <person name="Suruliraj S."/>
            <person name="Perna N.T."/>
            <person name="Plunkett G."/>
            <person name="Warren W."/>
            <person name="Mitreva M."/>
            <person name="Mardis E.R."/>
            <person name="Wilson R.K."/>
        </authorList>
    </citation>
    <scope>NUCLEOTIDE SEQUENCE [LARGE SCALE GENOMIC DNA]</scope>
    <source>
        <strain evidence="1 2">DSM 4568</strain>
    </source>
</reference>
<name>S3ITS8_9ENTR</name>